<dbReference type="InterPro" id="IPR028082">
    <property type="entry name" value="Peripla_BP_I"/>
</dbReference>
<dbReference type="PANTHER" id="PTHR35271">
    <property type="entry name" value="ABC TRANSPORTER, SUBSTRATE-BINDING LIPOPROTEIN-RELATED"/>
    <property type="match status" value="1"/>
</dbReference>
<evidence type="ECO:0000256" key="1">
    <source>
        <dbReference type="SAM" id="SignalP"/>
    </source>
</evidence>
<evidence type="ECO:0000313" key="3">
    <source>
        <dbReference type="Proteomes" id="UP000295537"/>
    </source>
</evidence>
<organism evidence="2 3">
    <name type="scientific">Nicoletella semolina</name>
    <dbReference type="NCBI Taxonomy" id="271160"/>
    <lineage>
        <taxon>Bacteria</taxon>
        <taxon>Pseudomonadati</taxon>
        <taxon>Pseudomonadota</taxon>
        <taxon>Gammaproteobacteria</taxon>
        <taxon>Pasteurellales</taxon>
        <taxon>Pasteurellaceae</taxon>
        <taxon>Nicoletella</taxon>
    </lineage>
</organism>
<proteinExistence type="predicted"/>
<reference evidence="2 3" key="1">
    <citation type="submission" date="2019-03" db="EMBL/GenBank/DDBJ databases">
        <title>Genomic Encyclopedia of Type Strains, Phase IV (KMG-IV): sequencing the most valuable type-strain genomes for metagenomic binning, comparative biology and taxonomic classification.</title>
        <authorList>
            <person name="Goeker M."/>
        </authorList>
    </citation>
    <scope>NUCLEOTIDE SEQUENCE [LARGE SCALE GENOMIC DNA]</scope>
    <source>
        <strain evidence="2 3">DSM 16380</strain>
    </source>
</reference>
<sequence>MKFSKTLLVSLFGAFSVVAGAEVKENLQNVAITAIVEHPALDTIRQGMIEELAREGFVEGKNIHIDFQSAQGSSATAAQIARKFVGDKADVIIPITTPSAQPVVAATRSIPIVFSGVTDPVAAKLVKSWEPSGTNVTGISDHKPIEPQLELIQAFVPNLKSLGYVYSAGEVNSTIVLEELKQAAKNVNITVVPVAVQRSADIGSAARSLNGKVQAIYITEDNGVVSAYEALHKAALEGGIPVIAADRDTVQRGALAAYAVNQYEIGVETGKVAARVLRGEKAGSIATHSVSKMELSLNKQTANALGIHLPEALVKEAKDVFK</sequence>
<protein>
    <submittedName>
        <fullName evidence="2">Putative ABC transport system substrate-binding protein</fullName>
    </submittedName>
</protein>
<dbReference type="InterPro" id="IPR007487">
    <property type="entry name" value="ABC_transpt-TYRBP-like"/>
</dbReference>
<dbReference type="CDD" id="cd06325">
    <property type="entry name" value="PBP1_ABC_unchar_transporter"/>
    <property type="match status" value="1"/>
</dbReference>
<dbReference type="OrthoDB" id="9776955at2"/>
<dbReference type="AlphaFoldDB" id="A0A4R2N969"/>
<dbReference type="Pfam" id="PF04392">
    <property type="entry name" value="ABC_sub_bind"/>
    <property type="match status" value="1"/>
</dbReference>
<name>A0A4R2N969_9PAST</name>
<feature type="chain" id="PRO_5020978856" evidence="1">
    <location>
        <begin position="22"/>
        <end position="322"/>
    </location>
</feature>
<evidence type="ECO:0000313" key="2">
    <source>
        <dbReference type="EMBL" id="TCP17551.1"/>
    </source>
</evidence>
<accession>A0A4R2N969</accession>
<dbReference type="EMBL" id="SLXJ01000005">
    <property type="protein sequence ID" value="TCP17551.1"/>
    <property type="molecule type" value="Genomic_DNA"/>
</dbReference>
<dbReference type="Proteomes" id="UP000295537">
    <property type="component" value="Unassembled WGS sequence"/>
</dbReference>
<dbReference type="RefSeq" id="WP_132501154.1">
    <property type="nucleotide sequence ID" value="NZ_LVXA01000001.1"/>
</dbReference>
<feature type="signal peptide" evidence="1">
    <location>
        <begin position="1"/>
        <end position="21"/>
    </location>
</feature>
<comment type="caution">
    <text evidence="2">The sequence shown here is derived from an EMBL/GenBank/DDBJ whole genome shotgun (WGS) entry which is preliminary data.</text>
</comment>
<dbReference type="SUPFAM" id="SSF53822">
    <property type="entry name" value="Periplasmic binding protein-like I"/>
    <property type="match status" value="1"/>
</dbReference>
<dbReference type="Gene3D" id="3.40.50.2300">
    <property type="match status" value="2"/>
</dbReference>
<dbReference type="PANTHER" id="PTHR35271:SF1">
    <property type="entry name" value="ABC TRANSPORTER, SUBSTRATE-BINDING LIPOPROTEIN"/>
    <property type="match status" value="1"/>
</dbReference>
<keyword evidence="1" id="KW-0732">Signal</keyword>
<keyword evidence="3" id="KW-1185">Reference proteome</keyword>
<gene>
    <name evidence="2" type="ORF">EV693_10514</name>
</gene>